<evidence type="ECO:0000313" key="3">
    <source>
        <dbReference type="Proteomes" id="UP001437256"/>
    </source>
</evidence>
<feature type="compositionally biased region" description="Basic and acidic residues" evidence="1">
    <location>
        <begin position="305"/>
        <end position="317"/>
    </location>
</feature>
<dbReference type="Proteomes" id="UP001437256">
    <property type="component" value="Unassembled WGS sequence"/>
</dbReference>
<dbReference type="SMART" id="SM00384">
    <property type="entry name" value="AT_hook"/>
    <property type="match status" value="3"/>
</dbReference>
<dbReference type="EMBL" id="JBBXMP010000032">
    <property type="protein sequence ID" value="KAL0066806.1"/>
    <property type="molecule type" value="Genomic_DNA"/>
</dbReference>
<name>A0ABR2ZYX3_9AGAR</name>
<feature type="compositionally biased region" description="Polar residues" evidence="1">
    <location>
        <begin position="156"/>
        <end position="168"/>
    </location>
</feature>
<feature type="compositionally biased region" description="Low complexity" evidence="1">
    <location>
        <begin position="343"/>
        <end position="359"/>
    </location>
</feature>
<evidence type="ECO:0000256" key="1">
    <source>
        <dbReference type="SAM" id="MobiDB-lite"/>
    </source>
</evidence>
<evidence type="ECO:0000313" key="2">
    <source>
        <dbReference type="EMBL" id="KAL0066806.1"/>
    </source>
</evidence>
<dbReference type="InterPro" id="IPR017956">
    <property type="entry name" value="AT_hook_DNA-bd_motif"/>
</dbReference>
<proteinExistence type="predicted"/>
<feature type="compositionally biased region" description="Low complexity" evidence="1">
    <location>
        <begin position="228"/>
        <end position="237"/>
    </location>
</feature>
<feature type="compositionally biased region" description="Low complexity" evidence="1">
    <location>
        <begin position="189"/>
        <end position="202"/>
    </location>
</feature>
<feature type="compositionally biased region" description="Basic residues" evidence="1">
    <location>
        <begin position="386"/>
        <end position="396"/>
    </location>
</feature>
<comment type="caution">
    <text evidence="2">The sequence shown here is derived from an EMBL/GenBank/DDBJ whole genome shotgun (WGS) entry which is preliminary data.</text>
</comment>
<feature type="region of interest" description="Disordered" evidence="1">
    <location>
        <begin position="125"/>
        <end position="238"/>
    </location>
</feature>
<feature type="compositionally biased region" description="Basic residues" evidence="1">
    <location>
        <begin position="126"/>
        <end position="136"/>
    </location>
</feature>
<feature type="region of interest" description="Disordered" evidence="1">
    <location>
        <begin position="273"/>
        <end position="431"/>
    </location>
</feature>
<dbReference type="PRINTS" id="PR00929">
    <property type="entry name" value="ATHOOK"/>
</dbReference>
<reference evidence="2 3" key="1">
    <citation type="submission" date="2024-05" db="EMBL/GenBank/DDBJ databases">
        <title>A draft genome resource for the thread blight pathogen Marasmius tenuissimus strain MS-2.</title>
        <authorList>
            <person name="Yulfo-Soto G.E."/>
            <person name="Baruah I.K."/>
            <person name="Amoako-Attah I."/>
            <person name="Bukari Y."/>
            <person name="Meinhardt L.W."/>
            <person name="Bailey B.A."/>
            <person name="Cohen S.P."/>
        </authorList>
    </citation>
    <scope>NUCLEOTIDE SEQUENCE [LARGE SCALE GENOMIC DNA]</scope>
    <source>
        <strain evidence="2 3">MS-2</strain>
    </source>
</reference>
<sequence length="431" mass="46191">MARRMKDMKAPFRVPEDVIISAFVQKRTLAAVAAEARRQEFGADEVVEVDLVQAPTVSEPVTSAGASLDDVCFTEKDSVTKENASIVPQLSPIRKSFVDSATRPALSPRPSLANIILGADSAKSRTIGKRKEKGKGKAADSLTLTLPPTSTPTSTRANSTVVSTTNVANAKHDTSSPPTNTTENDRPDYSTPPSSPPYTAARDYMDGPLSCDPVVPSKTTSPAEADDTPTSTSSTQTLAPLMMKSGDLRLQPIKKFAPAWSRDYTTYYGTEPDVALRSANPPHQPKIMIKLPAITNSKRVLSRKGGKEKDTAEKENDTVQSVAAEPVEKKKRGRKPKAEPEVSTSAPATQSTSTASDQPPAKKRRIDSEEAPPVEVPSTSTAPPAKRGRGRPRKHPLPQPVVSAPVVVEKRGRGRPRKDGLPPKSRKATNA</sequence>
<gene>
    <name evidence="2" type="ORF">AAF712_006206</name>
</gene>
<feature type="compositionally biased region" description="Low complexity" evidence="1">
    <location>
        <begin position="141"/>
        <end position="155"/>
    </location>
</feature>
<keyword evidence="3" id="KW-1185">Reference proteome</keyword>
<organism evidence="2 3">
    <name type="scientific">Marasmius tenuissimus</name>
    <dbReference type="NCBI Taxonomy" id="585030"/>
    <lineage>
        <taxon>Eukaryota</taxon>
        <taxon>Fungi</taxon>
        <taxon>Dikarya</taxon>
        <taxon>Basidiomycota</taxon>
        <taxon>Agaricomycotina</taxon>
        <taxon>Agaricomycetes</taxon>
        <taxon>Agaricomycetidae</taxon>
        <taxon>Agaricales</taxon>
        <taxon>Marasmiineae</taxon>
        <taxon>Marasmiaceae</taxon>
        <taxon>Marasmius</taxon>
    </lineage>
</organism>
<protein>
    <submittedName>
        <fullName evidence="2">Uncharacterized protein</fullName>
    </submittedName>
</protein>
<accession>A0ABR2ZYX3</accession>